<dbReference type="PANTHER" id="PTHR33463">
    <property type="entry name" value="NB-ARC DOMAIN-CONTAINING PROTEIN-RELATED"/>
    <property type="match status" value="1"/>
</dbReference>
<evidence type="ECO:0000313" key="2">
    <source>
        <dbReference type="Proteomes" id="UP000515151"/>
    </source>
</evidence>
<evidence type="ECO:0000256" key="1">
    <source>
        <dbReference type="ARBA" id="ARBA00022821"/>
    </source>
</evidence>
<keyword evidence="1" id="KW-0611">Plant defense</keyword>
<dbReference type="InterPro" id="IPR050905">
    <property type="entry name" value="Plant_NBS-LRR"/>
</dbReference>
<reference evidence="2" key="1">
    <citation type="journal article" date="2020" name="Plant Biotechnol. J.">
        <title>The pomegranate (Punica granatum L.) draft genome dissects genetic divergence between soft- and hard-seeded cultivars.</title>
        <authorList>
            <person name="Luo X."/>
            <person name="Li H."/>
            <person name="Wu Z."/>
            <person name="Yao W."/>
            <person name="Zhao P."/>
            <person name="Cao D."/>
            <person name="Yu H."/>
            <person name="Li K."/>
            <person name="Poudel K."/>
            <person name="Zhao D."/>
            <person name="Zhang F."/>
            <person name="Xia X."/>
            <person name="Chen L."/>
            <person name="Wang Q."/>
            <person name="Jing D."/>
            <person name="Cao S."/>
        </authorList>
    </citation>
    <scope>NUCLEOTIDE SEQUENCE [LARGE SCALE GENOMIC DNA]</scope>
    <source>
        <strain evidence="2">cv. Tunisia</strain>
    </source>
</reference>
<dbReference type="OrthoDB" id="1750503at2759"/>
<dbReference type="RefSeq" id="XP_031405631.1">
    <property type="nucleotide sequence ID" value="XM_031549771.1"/>
</dbReference>
<dbReference type="PANTHER" id="PTHR33463:SF204">
    <property type="entry name" value="NB-ARC DOMAIN-CONTAINING PROTEIN"/>
    <property type="match status" value="1"/>
</dbReference>
<evidence type="ECO:0000313" key="3">
    <source>
        <dbReference type="RefSeq" id="XP_031405631.1"/>
    </source>
</evidence>
<accession>A0A6P8EJW1</accession>
<name>A0A6P8EJW1_PUNGR</name>
<dbReference type="GeneID" id="116214351"/>
<gene>
    <name evidence="3" type="primary">LOC116214351</name>
</gene>
<organism evidence="2 3">
    <name type="scientific">Punica granatum</name>
    <name type="common">Pomegranate</name>
    <dbReference type="NCBI Taxonomy" id="22663"/>
    <lineage>
        <taxon>Eukaryota</taxon>
        <taxon>Viridiplantae</taxon>
        <taxon>Streptophyta</taxon>
        <taxon>Embryophyta</taxon>
        <taxon>Tracheophyta</taxon>
        <taxon>Spermatophyta</taxon>
        <taxon>Magnoliopsida</taxon>
        <taxon>eudicotyledons</taxon>
        <taxon>Gunneridae</taxon>
        <taxon>Pentapetalae</taxon>
        <taxon>rosids</taxon>
        <taxon>malvids</taxon>
        <taxon>Myrtales</taxon>
        <taxon>Lythraceae</taxon>
        <taxon>Punica</taxon>
    </lineage>
</organism>
<dbReference type="Proteomes" id="UP000515151">
    <property type="component" value="Chromosome 7"/>
</dbReference>
<keyword evidence="2" id="KW-1185">Reference proteome</keyword>
<reference evidence="3" key="2">
    <citation type="submission" date="2025-08" db="UniProtKB">
        <authorList>
            <consortium name="RefSeq"/>
        </authorList>
    </citation>
    <scope>IDENTIFICATION</scope>
    <source>
        <tissue evidence="3">Leaf</tissue>
    </source>
</reference>
<dbReference type="SUPFAM" id="SSF52047">
    <property type="entry name" value="RNI-like"/>
    <property type="match status" value="1"/>
</dbReference>
<proteinExistence type="predicted"/>
<protein>
    <submittedName>
        <fullName evidence="3">Disease resistance protein At4g27190-like</fullName>
    </submittedName>
</protein>
<sequence>MKFGACYASLLQQGSLVIPKSKWELNLCLEDAEFYDIGTEPILTIGKGNFGTASSVLVPMEEIIAMPPQLPPTSTLQFLLFEYINVRSCHKLKRVLTFELFTLLPNLNSIEVYDCEQTEEIIAMPPQLPATSTLQFGLLTEIRVDICHKMKRVLTLELFMLLPKLQKITVMHCKQMKEVIGHGLENGGGAMVGNNTTGSLLLSPSESSAHQSRTRQLTLILNGLEELESICSWTGLRDLIHVIEIGDCPMLKRIEMLDGIIASPPPSLKEITLRGDGDGEWWESLEWAYPEAKTALLPYVFIISGVGYGKIPIQEWRCSRQF</sequence>
<dbReference type="AlphaFoldDB" id="A0A6P8EJW1"/>